<evidence type="ECO:0000313" key="2">
    <source>
        <dbReference type="EMBL" id="MEQ2208589.1"/>
    </source>
</evidence>
<feature type="region of interest" description="Disordered" evidence="1">
    <location>
        <begin position="67"/>
        <end position="109"/>
    </location>
</feature>
<feature type="compositionally biased region" description="Polar residues" evidence="1">
    <location>
        <begin position="69"/>
        <end position="78"/>
    </location>
</feature>
<organism evidence="2 3">
    <name type="scientific">Xenoophorus captivus</name>
    <dbReference type="NCBI Taxonomy" id="1517983"/>
    <lineage>
        <taxon>Eukaryota</taxon>
        <taxon>Metazoa</taxon>
        <taxon>Chordata</taxon>
        <taxon>Craniata</taxon>
        <taxon>Vertebrata</taxon>
        <taxon>Euteleostomi</taxon>
        <taxon>Actinopterygii</taxon>
        <taxon>Neopterygii</taxon>
        <taxon>Teleostei</taxon>
        <taxon>Neoteleostei</taxon>
        <taxon>Acanthomorphata</taxon>
        <taxon>Ovalentaria</taxon>
        <taxon>Atherinomorphae</taxon>
        <taxon>Cyprinodontiformes</taxon>
        <taxon>Goodeidae</taxon>
        <taxon>Xenoophorus</taxon>
    </lineage>
</organism>
<gene>
    <name evidence="2" type="ORF">XENOCAPTIV_007798</name>
</gene>
<sequence length="109" mass="12477">MLAYLRVMHLSNRAFFSVLSYTIQDLLEHPFFQENNGVHVELAEEDDMVKPGLKLWLRIDDTKKLHGNSADSGVSSSYPAEPEEPEADQHFRVHHNSLSSNCEHPHHEA</sequence>
<proteinExistence type="predicted"/>
<dbReference type="Proteomes" id="UP001434883">
    <property type="component" value="Unassembled WGS sequence"/>
</dbReference>
<evidence type="ECO:0000313" key="3">
    <source>
        <dbReference type="Proteomes" id="UP001434883"/>
    </source>
</evidence>
<dbReference type="EMBL" id="JAHRIN010050602">
    <property type="protein sequence ID" value="MEQ2208589.1"/>
    <property type="molecule type" value="Genomic_DNA"/>
</dbReference>
<dbReference type="Gene3D" id="3.10.20.90">
    <property type="entry name" value="Phosphatidylinositol 3-kinase Catalytic Subunit, Chain A, domain 1"/>
    <property type="match status" value="1"/>
</dbReference>
<reference evidence="2 3" key="1">
    <citation type="submission" date="2021-06" db="EMBL/GenBank/DDBJ databases">
        <authorList>
            <person name="Palmer J.M."/>
        </authorList>
    </citation>
    <scope>NUCLEOTIDE SEQUENCE [LARGE SCALE GENOMIC DNA]</scope>
    <source>
        <strain evidence="2 3">XC_2019</strain>
        <tissue evidence="2">Muscle</tissue>
    </source>
</reference>
<accession>A0ABV0RKM8</accession>
<keyword evidence="3" id="KW-1185">Reference proteome</keyword>
<name>A0ABV0RKM8_9TELE</name>
<comment type="caution">
    <text evidence="2">The sequence shown here is derived from an EMBL/GenBank/DDBJ whole genome shotgun (WGS) entry which is preliminary data.</text>
</comment>
<protein>
    <submittedName>
        <fullName evidence="2">Uncharacterized protein</fullName>
    </submittedName>
</protein>
<evidence type="ECO:0000256" key="1">
    <source>
        <dbReference type="SAM" id="MobiDB-lite"/>
    </source>
</evidence>